<reference evidence="2" key="3">
    <citation type="submission" date="2016-07" db="EMBL/GenBank/DDBJ databases">
        <title>Evolution of pathogenesis and genome organization in the Tremellales.</title>
        <authorList>
            <person name="Cuomo C."/>
            <person name="Litvintseva A."/>
            <person name="Heitman J."/>
            <person name="Chen Y."/>
            <person name="Sun S."/>
            <person name="Springer D."/>
            <person name="Dromer F."/>
            <person name="Young S."/>
            <person name="Zeng Q."/>
            <person name="Chapman S."/>
            <person name="Gujja S."/>
            <person name="Saif S."/>
            <person name="Birren B."/>
        </authorList>
    </citation>
    <scope>NUCLEOTIDE SEQUENCE</scope>
    <source>
        <strain evidence="2">CBS 10737</strain>
    </source>
</reference>
<feature type="compositionally biased region" description="Basic and acidic residues" evidence="1">
    <location>
        <begin position="663"/>
        <end position="674"/>
    </location>
</feature>
<proteinExistence type="predicted"/>
<dbReference type="KEGG" id="kpin:30171880"/>
<dbReference type="EMBL" id="CP144525">
    <property type="protein sequence ID" value="WWC71630.1"/>
    <property type="molecule type" value="Genomic_DNA"/>
</dbReference>
<evidence type="ECO:0000256" key="1">
    <source>
        <dbReference type="SAM" id="MobiDB-lite"/>
    </source>
</evidence>
<dbReference type="GeneID" id="30171880"/>
<accession>A0A1B9I3T7</accession>
<dbReference type="OrthoDB" id="3345971at2759"/>
<name>A0A1B9I3T7_9TREE</name>
<keyword evidence="4" id="KW-1185">Reference proteome</keyword>
<reference evidence="3" key="2">
    <citation type="submission" date="2013-07" db="EMBL/GenBank/DDBJ databases">
        <authorList>
            <consortium name="The Broad Institute Genome Sequencing Platform"/>
            <person name="Cuomo C."/>
            <person name="Litvintseva A."/>
            <person name="Chen Y."/>
            <person name="Heitman J."/>
            <person name="Sun S."/>
            <person name="Springer D."/>
            <person name="Dromer F."/>
            <person name="Young S.K."/>
            <person name="Zeng Q."/>
            <person name="Gargeya S."/>
            <person name="Fitzgerald M."/>
            <person name="Abouelleil A."/>
            <person name="Alvarado L."/>
            <person name="Berlin A.M."/>
            <person name="Chapman S.B."/>
            <person name="Dewar J."/>
            <person name="Goldberg J."/>
            <person name="Griggs A."/>
            <person name="Gujja S."/>
            <person name="Hansen M."/>
            <person name="Howarth C."/>
            <person name="Imamovic A."/>
            <person name="Larimer J."/>
            <person name="McCowan C."/>
            <person name="Murphy C."/>
            <person name="Pearson M."/>
            <person name="Priest M."/>
            <person name="Roberts A."/>
            <person name="Saif S."/>
            <person name="Shea T."/>
            <person name="Sykes S."/>
            <person name="Wortman J."/>
            <person name="Nusbaum C."/>
            <person name="Birren B."/>
        </authorList>
    </citation>
    <scope>NUCLEOTIDE SEQUENCE</scope>
    <source>
        <strain evidence="3">CBS 10737</strain>
    </source>
</reference>
<dbReference type="STRING" id="1296096.A0A1B9I3T7"/>
<feature type="region of interest" description="Disordered" evidence="1">
    <location>
        <begin position="297"/>
        <end position="356"/>
    </location>
</feature>
<dbReference type="EMBL" id="KI894010">
    <property type="protein sequence ID" value="OCF50192.1"/>
    <property type="molecule type" value="Genomic_DNA"/>
</dbReference>
<feature type="compositionally biased region" description="Low complexity" evidence="1">
    <location>
        <begin position="1"/>
        <end position="35"/>
    </location>
</feature>
<dbReference type="AlphaFoldDB" id="A0A1B9I3T7"/>
<dbReference type="Proteomes" id="UP000094020">
    <property type="component" value="Chromosome 7"/>
</dbReference>
<evidence type="ECO:0000313" key="3">
    <source>
        <dbReference type="EMBL" id="WWC71630.1"/>
    </source>
</evidence>
<evidence type="ECO:0000313" key="2">
    <source>
        <dbReference type="EMBL" id="OCF50192.1"/>
    </source>
</evidence>
<dbReference type="RefSeq" id="XP_019011411.1">
    <property type="nucleotide sequence ID" value="XM_019155257.1"/>
</dbReference>
<dbReference type="Gene3D" id="2.60.40.640">
    <property type="match status" value="1"/>
</dbReference>
<dbReference type="InterPro" id="IPR014752">
    <property type="entry name" value="Arrestin-like_C"/>
</dbReference>
<reference evidence="2" key="1">
    <citation type="submission" date="2013-07" db="EMBL/GenBank/DDBJ databases">
        <title>The Genome Sequence of Cryptococcus pinus CBS10737.</title>
        <authorList>
            <consortium name="The Broad Institute Genome Sequencing Platform"/>
            <person name="Cuomo C."/>
            <person name="Litvintseva A."/>
            <person name="Chen Y."/>
            <person name="Heitman J."/>
            <person name="Sun S."/>
            <person name="Springer D."/>
            <person name="Dromer F."/>
            <person name="Young S.K."/>
            <person name="Zeng Q."/>
            <person name="Gargeya S."/>
            <person name="Fitzgerald M."/>
            <person name="Abouelleil A."/>
            <person name="Alvarado L."/>
            <person name="Berlin A.M."/>
            <person name="Chapman S.B."/>
            <person name="Dewar J."/>
            <person name="Goldberg J."/>
            <person name="Griggs A."/>
            <person name="Gujja S."/>
            <person name="Hansen M."/>
            <person name="Howarth C."/>
            <person name="Imamovic A."/>
            <person name="Larimer J."/>
            <person name="McCowan C."/>
            <person name="Murphy C."/>
            <person name="Pearson M."/>
            <person name="Priest M."/>
            <person name="Roberts A."/>
            <person name="Saif S."/>
            <person name="Shea T."/>
            <person name="Sykes S."/>
            <person name="Wortman J."/>
            <person name="Nusbaum C."/>
            <person name="Birren B."/>
        </authorList>
    </citation>
    <scope>NUCLEOTIDE SEQUENCE [LARGE SCALE GENOMIC DNA]</scope>
    <source>
        <strain evidence="2">CBS 10737</strain>
    </source>
</reference>
<feature type="region of interest" description="Disordered" evidence="1">
    <location>
        <begin position="629"/>
        <end position="685"/>
    </location>
</feature>
<feature type="region of interest" description="Disordered" evidence="1">
    <location>
        <begin position="1"/>
        <end position="83"/>
    </location>
</feature>
<evidence type="ECO:0000313" key="4">
    <source>
        <dbReference type="Proteomes" id="UP000094020"/>
    </source>
</evidence>
<reference evidence="3" key="4">
    <citation type="submission" date="2024-02" db="EMBL/GenBank/DDBJ databases">
        <title>Comparative genomics of Cryptococcus and Kwoniella reveals pathogenesis evolution and contrasting modes of karyotype evolution via chromosome fusion or intercentromeric recombination.</title>
        <authorList>
            <person name="Coelho M.A."/>
            <person name="David-Palma M."/>
            <person name="Shea T."/>
            <person name="Bowers K."/>
            <person name="McGinley-Smith S."/>
            <person name="Mohammad A.W."/>
            <person name="Gnirke A."/>
            <person name="Yurkov A.M."/>
            <person name="Nowrousian M."/>
            <person name="Sun S."/>
            <person name="Cuomo C.A."/>
            <person name="Heitman J."/>
        </authorList>
    </citation>
    <scope>NUCLEOTIDE SEQUENCE</scope>
    <source>
        <strain evidence="3">CBS 10737</strain>
    </source>
</reference>
<organism evidence="2">
    <name type="scientific">Kwoniella pini CBS 10737</name>
    <dbReference type="NCBI Taxonomy" id="1296096"/>
    <lineage>
        <taxon>Eukaryota</taxon>
        <taxon>Fungi</taxon>
        <taxon>Dikarya</taxon>
        <taxon>Basidiomycota</taxon>
        <taxon>Agaricomycotina</taxon>
        <taxon>Tremellomycetes</taxon>
        <taxon>Tremellales</taxon>
        <taxon>Cryptococcaceae</taxon>
        <taxon>Kwoniella</taxon>
    </lineage>
</organism>
<feature type="compositionally biased region" description="Low complexity" evidence="1">
    <location>
        <begin position="332"/>
        <end position="346"/>
    </location>
</feature>
<protein>
    <submittedName>
        <fullName evidence="2">Uncharacterized protein</fullName>
    </submittedName>
</protein>
<gene>
    <name evidence="2" type="ORF">I206_03511</name>
    <name evidence="3" type="ORF">I206_105588</name>
</gene>
<sequence length="685" mass="74324">MSHRSSSPFNPNPPSASSSPRRTGSPLPSRGRTSSPRPPPSYARASLDRSPSLNPMVLDDRPRVPPPIYLRSSSPGTSGKGSMKIHVPAWGVSLVRPPRHLDLHPLEAGSTTLEPPSEDTVLSGSLEVTMKERRRVKAISIGVQSVCRLHMGANRGWEEDGIFERGVEVLGPTDIEMEEGIWLEKGSQSFSFTIILPATLATTDFHNFGRVSYILTAKVEGIQSSTSFSSMFKIASTSSPALDPTIPNVGDFERVLARSDKLVSTGLANRGGHTSQESLVHQTRGLALDINDESQEDPLWDNDAITVGEGPSSVQGLYTRREDPPRPCSHVPPLSLSPDQLPSNPLSRRHSHSDAYAKTEKNGWMKGDLVASKALIVHANPSRTGGVTQLDIRKEGFVDGLGIWRFTANADVFSISSVLLISIKLPAPSSTTTVFLARLILSQSYSIVSPRTPNQPAHSPETSRQHILYQVGRPHKANEKYPGREVEALWRGKDVPGKGKRDEADSGWVIRAVARLPGHDKIRPTTCDGTITPIRVKHEMLLQIFYSVDGRCVHNDPIEGPGELRMMSVKMPIAVPSCCLTLNALDLPTYEVAHSAPTENIDSIISSPPGKNLCMCGSTFAELGEAAMRRMQSVEQDEEDERINQTLNPPPIGSRQSSGNGNGEKDLESRRDSHSGSGPGPSGSQ</sequence>